<evidence type="ECO:0000256" key="2">
    <source>
        <dbReference type="ARBA" id="ARBA00023125"/>
    </source>
</evidence>
<dbReference type="Gene3D" id="1.10.260.40">
    <property type="entry name" value="lambda repressor-like DNA-binding domains"/>
    <property type="match status" value="1"/>
</dbReference>
<feature type="domain" description="HTH cro/C1-type" evidence="4">
    <location>
        <begin position="8"/>
        <end position="66"/>
    </location>
</feature>
<dbReference type="InterPro" id="IPR010982">
    <property type="entry name" value="Lambda_DNA-bd_dom_sf"/>
</dbReference>
<sequence>MHTIHSRIKQARTNKGLTQAELAEKLNISITAIQLWENKDETKATAPKRKRLEEVAKILGVTVTWLCTGENFIQTDENPKPTENPGPSDGYKKVMIYDIDLSKNHENINWILSEFEEPLLINNNWFTSKNLISDDLRAMRVKGNSMAPNLDNNDIVIINTNDVEPVDDETYAIIYNKHFFIRQIRQTVDGINLISSNSDYETIKISSNHLDNFIILGKKVWRCG</sequence>
<dbReference type="Gene3D" id="2.10.109.10">
    <property type="entry name" value="Umud Fragment, subunit A"/>
    <property type="match status" value="1"/>
</dbReference>
<name>A0ABD7Z4X7_9NEIS</name>
<dbReference type="InterPro" id="IPR001387">
    <property type="entry name" value="Cro/C1-type_HTH"/>
</dbReference>
<dbReference type="PROSITE" id="PS50943">
    <property type="entry name" value="HTH_CROC1"/>
    <property type="match status" value="1"/>
</dbReference>
<dbReference type="CDD" id="cd06529">
    <property type="entry name" value="S24_LexA-like"/>
    <property type="match status" value="1"/>
</dbReference>
<dbReference type="Proteomes" id="UP001229773">
    <property type="component" value="Chromosome"/>
</dbReference>
<accession>A0ABD7Z4X7</accession>
<dbReference type="SUPFAM" id="SSF47413">
    <property type="entry name" value="lambda repressor-like DNA-binding domains"/>
    <property type="match status" value="1"/>
</dbReference>
<keyword evidence="3" id="KW-0804">Transcription</keyword>
<keyword evidence="1" id="KW-0805">Transcription regulation</keyword>
<gene>
    <name evidence="5" type="ORF">RAM05_05270</name>
</gene>
<dbReference type="Pfam" id="PF01381">
    <property type="entry name" value="HTH_3"/>
    <property type="match status" value="1"/>
</dbReference>
<dbReference type="PANTHER" id="PTHR40661">
    <property type="match status" value="1"/>
</dbReference>
<organism evidence="5 6">
    <name type="scientific">Snodgrassella alvi</name>
    <dbReference type="NCBI Taxonomy" id="1196083"/>
    <lineage>
        <taxon>Bacteria</taxon>
        <taxon>Pseudomonadati</taxon>
        <taxon>Pseudomonadota</taxon>
        <taxon>Betaproteobacteria</taxon>
        <taxon>Neisseriales</taxon>
        <taxon>Neisseriaceae</taxon>
        <taxon>Snodgrassella</taxon>
    </lineage>
</organism>
<dbReference type="SUPFAM" id="SSF51306">
    <property type="entry name" value="LexA/Signal peptidase"/>
    <property type="match status" value="1"/>
</dbReference>
<dbReference type="Pfam" id="PF00717">
    <property type="entry name" value="Peptidase_S24"/>
    <property type="match status" value="1"/>
</dbReference>
<proteinExistence type="predicted"/>
<dbReference type="EMBL" id="CP132375">
    <property type="protein sequence ID" value="WLS99407.1"/>
    <property type="molecule type" value="Genomic_DNA"/>
</dbReference>
<dbReference type="GO" id="GO:0003677">
    <property type="term" value="F:DNA binding"/>
    <property type="evidence" value="ECO:0007669"/>
    <property type="project" value="UniProtKB-KW"/>
</dbReference>
<dbReference type="InterPro" id="IPR036286">
    <property type="entry name" value="LexA/Signal_pep-like_sf"/>
</dbReference>
<protein>
    <submittedName>
        <fullName evidence="5">S24 family peptidase</fullName>
    </submittedName>
</protein>
<dbReference type="AlphaFoldDB" id="A0ABD7Z4X7"/>
<dbReference type="InterPro" id="IPR039418">
    <property type="entry name" value="LexA-like"/>
</dbReference>
<keyword evidence="2" id="KW-0238">DNA-binding</keyword>
<evidence type="ECO:0000259" key="4">
    <source>
        <dbReference type="PROSITE" id="PS50943"/>
    </source>
</evidence>
<dbReference type="CDD" id="cd00093">
    <property type="entry name" value="HTH_XRE"/>
    <property type="match status" value="1"/>
</dbReference>
<dbReference type="SMART" id="SM00530">
    <property type="entry name" value="HTH_XRE"/>
    <property type="match status" value="1"/>
</dbReference>
<dbReference type="PANTHER" id="PTHR40661:SF3">
    <property type="entry name" value="FELS-1 PROPHAGE TRANSCRIPTIONAL REGULATOR"/>
    <property type="match status" value="1"/>
</dbReference>
<evidence type="ECO:0000256" key="1">
    <source>
        <dbReference type="ARBA" id="ARBA00023015"/>
    </source>
</evidence>
<dbReference type="InterPro" id="IPR015927">
    <property type="entry name" value="Peptidase_S24_S26A/B/C"/>
</dbReference>
<reference evidence="5 6" key="1">
    <citation type="submission" date="2023-08" db="EMBL/GenBank/DDBJ databases">
        <title>Complete genome sequences of 12 bacterial strains from the honey bee gut, resolved with long-read nanopore sequencing.</title>
        <authorList>
            <person name="Kwong W.K."/>
            <person name="Acheampong S."/>
            <person name="Polat M.F."/>
        </authorList>
    </citation>
    <scope>NUCLEOTIDE SEQUENCE [LARGE SCALE GENOMIC DNA]</scope>
    <source>
        <strain evidence="6">wkB9</strain>
    </source>
</reference>
<dbReference type="GeneID" id="32537559"/>
<evidence type="ECO:0000313" key="6">
    <source>
        <dbReference type="Proteomes" id="UP001229773"/>
    </source>
</evidence>
<evidence type="ECO:0000256" key="3">
    <source>
        <dbReference type="ARBA" id="ARBA00023163"/>
    </source>
</evidence>
<evidence type="ECO:0000313" key="5">
    <source>
        <dbReference type="EMBL" id="WLS99407.1"/>
    </source>
</evidence>
<dbReference type="RefSeq" id="WP_025330360.1">
    <property type="nucleotide sequence ID" value="NZ_CP132375.1"/>
</dbReference>